<evidence type="ECO:0000313" key="4">
    <source>
        <dbReference type="Proteomes" id="UP000273809"/>
    </source>
</evidence>
<proteinExistence type="inferred from homology"/>
<comment type="catalytic activity">
    <reaction evidence="1">
        <text>thiamine + H2O = 5-(2-hydroxyethyl)-4-methylthiazole + 4-amino-5-hydroxymethyl-2-methylpyrimidine + H(+)</text>
        <dbReference type="Rhea" id="RHEA:17509"/>
        <dbReference type="ChEBI" id="CHEBI:15377"/>
        <dbReference type="ChEBI" id="CHEBI:15378"/>
        <dbReference type="ChEBI" id="CHEBI:16892"/>
        <dbReference type="ChEBI" id="CHEBI:17957"/>
        <dbReference type="ChEBI" id="CHEBI:18385"/>
        <dbReference type="EC" id="3.5.99.2"/>
    </reaction>
</comment>
<keyword evidence="1" id="KW-0784">Thiamine biosynthesis</keyword>
<dbReference type="InterPro" id="IPR050967">
    <property type="entry name" value="Thiamine_Salvage_TenA"/>
</dbReference>
<dbReference type="PANTHER" id="PTHR43198:SF2">
    <property type="entry name" value="SI:CH1073-67J19.1-RELATED"/>
    <property type="match status" value="1"/>
</dbReference>
<dbReference type="GeneID" id="56462084"/>
<comment type="catalytic activity">
    <reaction evidence="1">
        <text>4-amino-5-aminomethyl-2-methylpyrimidine + H2O = 4-amino-5-hydroxymethyl-2-methylpyrimidine + NH4(+)</text>
        <dbReference type="Rhea" id="RHEA:31799"/>
        <dbReference type="ChEBI" id="CHEBI:15377"/>
        <dbReference type="ChEBI" id="CHEBI:16892"/>
        <dbReference type="ChEBI" id="CHEBI:28938"/>
        <dbReference type="ChEBI" id="CHEBI:63416"/>
        <dbReference type="EC" id="3.5.99.2"/>
    </reaction>
</comment>
<protein>
    <recommendedName>
        <fullName evidence="1">Aminopyrimidine aminohydrolase</fullName>
        <ecNumber evidence="1">3.5.99.2</ecNumber>
    </recommendedName>
</protein>
<dbReference type="Gene3D" id="1.20.910.10">
    <property type="entry name" value="Heme oxygenase-like"/>
    <property type="match status" value="1"/>
</dbReference>
<comment type="pathway">
    <text evidence="1">Cofactor biosynthesis; thiamine diphosphate biosynthesis.</text>
</comment>
<reference evidence="3 4" key="1">
    <citation type="submission" date="2018-10" db="EMBL/GenBank/DDBJ databases">
        <title>Complete genome sequences of Arcobacter cryaerophilus strains ATCC 43158 and ATCC 49615.</title>
        <authorList>
            <person name="Miller W.G."/>
            <person name="Yee E."/>
            <person name="Bono J.L."/>
        </authorList>
    </citation>
    <scope>NUCLEOTIDE SEQUENCE [LARGE SCALE GENOMIC DNA]</scope>
    <source>
        <strain evidence="3 4">ATCC 43158</strain>
    </source>
</reference>
<dbReference type="EC" id="3.5.99.2" evidence="1"/>
<accession>A0AAD0TUZ9</accession>
<dbReference type="InterPro" id="IPR004305">
    <property type="entry name" value="Thiaminase-2/PQQC"/>
</dbReference>
<feature type="domain" description="Thiaminase-2/PQQC" evidence="2">
    <location>
        <begin position="12"/>
        <end position="217"/>
    </location>
</feature>
<comment type="similarity">
    <text evidence="1">Belongs to the TenA family.</text>
</comment>
<dbReference type="PANTHER" id="PTHR43198">
    <property type="entry name" value="BIFUNCTIONAL TH2 PROTEIN"/>
    <property type="match status" value="1"/>
</dbReference>
<dbReference type="NCBIfam" id="TIGR04306">
    <property type="entry name" value="salvage_TenA"/>
    <property type="match status" value="1"/>
</dbReference>
<evidence type="ECO:0000256" key="1">
    <source>
        <dbReference type="RuleBase" id="RU363093"/>
    </source>
</evidence>
<dbReference type="Pfam" id="PF03070">
    <property type="entry name" value="TENA_THI-4"/>
    <property type="match status" value="1"/>
</dbReference>
<keyword evidence="1 3" id="KW-0378">Hydrolase</keyword>
<name>A0AAD0TUZ9_9BACT</name>
<dbReference type="InterPro" id="IPR016084">
    <property type="entry name" value="Haem_Oase-like_multi-hlx"/>
</dbReference>
<organism evidence="3 4">
    <name type="scientific">Aliarcobacter cryaerophilus ATCC 43158</name>
    <dbReference type="NCBI Taxonomy" id="1032070"/>
    <lineage>
        <taxon>Bacteria</taxon>
        <taxon>Pseudomonadati</taxon>
        <taxon>Campylobacterota</taxon>
        <taxon>Epsilonproteobacteria</taxon>
        <taxon>Campylobacterales</taxon>
        <taxon>Arcobacteraceae</taxon>
        <taxon>Aliarcobacter</taxon>
    </lineage>
</organism>
<dbReference type="InterPro" id="IPR027574">
    <property type="entry name" value="Thiaminase_II"/>
</dbReference>
<evidence type="ECO:0000259" key="2">
    <source>
        <dbReference type="Pfam" id="PF03070"/>
    </source>
</evidence>
<dbReference type="EMBL" id="CP032823">
    <property type="protein sequence ID" value="AYJ80960.1"/>
    <property type="molecule type" value="Genomic_DNA"/>
</dbReference>
<evidence type="ECO:0000313" key="3">
    <source>
        <dbReference type="EMBL" id="AYJ80960.1"/>
    </source>
</evidence>
<dbReference type="AlphaFoldDB" id="A0AAD0TUZ9"/>
<gene>
    <name evidence="3" type="ORF">ACRYA_1870</name>
</gene>
<dbReference type="RefSeq" id="WP_105916923.1">
    <property type="nucleotide sequence ID" value="NZ_CP021072.1"/>
</dbReference>
<dbReference type="KEGG" id="acre:ACRYA_1870"/>
<dbReference type="Proteomes" id="UP000273809">
    <property type="component" value="Chromosome"/>
</dbReference>
<dbReference type="GO" id="GO:0005829">
    <property type="term" value="C:cytosol"/>
    <property type="evidence" value="ECO:0007669"/>
    <property type="project" value="TreeGrafter"/>
</dbReference>
<dbReference type="SUPFAM" id="SSF48613">
    <property type="entry name" value="Heme oxygenase-like"/>
    <property type="match status" value="1"/>
</dbReference>
<dbReference type="GO" id="GO:0009228">
    <property type="term" value="P:thiamine biosynthetic process"/>
    <property type="evidence" value="ECO:0007669"/>
    <property type="project" value="UniProtKB-KW"/>
</dbReference>
<dbReference type="GO" id="GO:0050334">
    <property type="term" value="F:thiaminase activity"/>
    <property type="evidence" value="ECO:0007669"/>
    <property type="project" value="UniProtKB-EC"/>
</dbReference>
<dbReference type="CDD" id="cd19366">
    <property type="entry name" value="TenA_C_BhTenA-like"/>
    <property type="match status" value="1"/>
</dbReference>
<comment type="function">
    <text evidence="1">Catalyzes an amino-pyrimidine hydrolysis reaction at the C5' of the pyrimidine moiety of thiamine compounds, a reaction that is part of a thiamine salvage pathway.</text>
</comment>
<sequence>MSFSRQLKQKAIKVWEDGYNHAFVQELGAGTLDKEKFKFYLLQDYLYLLEYAKVFAMAMTKADDEKMLSSLSAITKATLVDEMKLHHLYMKEFGISQDEVKNVKASLFNRTYTANMLSTALKGDLAQTLATVFPCAWTYCDYAKRLKEQYKDSLENNFYKSWIETYSGVEFEDSFEWFYDALDELVKNKTEDEKKIVEDIFISSVEFEYMFWDMAYNKQMSYVKNS</sequence>